<dbReference type="EMBL" id="WJQU01000001">
    <property type="protein sequence ID" value="KAJ6645679.1"/>
    <property type="molecule type" value="Genomic_DNA"/>
</dbReference>
<dbReference type="Pfam" id="PF01395">
    <property type="entry name" value="PBP_GOBP"/>
    <property type="match status" value="1"/>
</dbReference>
<evidence type="ECO:0000256" key="3">
    <source>
        <dbReference type="ARBA" id="ARBA00022448"/>
    </source>
</evidence>
<dbReference type="GO" id="GO:0005576">
    <property type="term" value="C:extracellular region"/>
    <property type="evidence" value="ECO:0007669"/>
    <property type="project" value="UniProtKB-SubCell"/>
</dbReference>
<keyword evidence="10" id="KW-1185">Reference proteome</keyword>
<keyword evidence="6" id="KW-0552">Olfaction</keyword>
<dbReference type="PANTHER" id="PTHR21066">
    <property type="entry name" value="ODORANT-BINDING PROTEIN 59A-RELATED"/>
    <property type="match status" value="1"/>
</dbReference>
<comment type="subcellular location">
    <subcellularLocation>
        <location evidence="1">Secreted</location>
    </subcellularLocation>
</comment>
<accession>A0A9Q0NAE4</accession>
<feature type="region of interest" description="Disordered" evidence="7">
    <location>
        <begin position="138"/>
        <end position="158"/>
    </location>
</feature>
<protein>
    <submittedName>
        <fullName evidence="9">Uncharacterized protein</fullName>
    </submittedName>
</protein>
<organism evidence="9 10">
    <name type="scientific">Pseudolycoriella hygida</name>
    <dbReference type="NCBI Taxonomy" id="35572"/>
    <lineage>
        <taxon>Eukaryota</taxon>
        <taxon>Metazoa</taxon>
        <taxon>Ecdysozoa</taxon>
        <taxon>Arthropoda</taxon>
        <taxon>Hexapoda</taxon>
        <taxon>Insecta</taxon>
        <taxon>Pterygota</taxon>
        <taxon>Neoptera</taxon>
        <taxon>Endopterygota</taxon>
        <taxon>Diptera</taxon>
        <taxon>Nematocera</taxon>
        <taxon>Sciaroidea</taxon>
        <taxon>Sciaridae</taxon>
        <taxon>Pseudolycoriella</taxon>
    </lineage>
</organism>
<evidence type="ECO:0000256" key="2">
    <source>
        <dbReference type="ARBA" id="ARBA00008098"/>
    </source>
</evidence>
<dbReference type="PANTHER" id="PTHR21066:SF3">
    <property type="entry name" value="IP02236P"/>
    <property type="match status" value="1"/>
</dbReference>
<dbReference type="OrthoDB" id="7730192at2759"/>
<evidence type="ECO:0000256" key="5">
    <source>
        <dbReference type="ARBA" id="ARBA00022606"/>
    </source>
</evidence>
<evidence type="ECO:0000313" key="10">
    <source>
        <dbReference type="Proteomes" id="UP001151699"/>
    </source>
</evidence>
<feature type="signal peptide" evidence="8">
    <location>
        <begin position="1"/>
        <end position="25"/>
    </location>
</feature>
<comment type="similarity">
    <text evidence="2">Belongs to the PBP/GOBP family.</text>
</comment>
<dbReference type="Gene3D" id="1.10.238.270">
    <property type="match status" value="1"/>
</dbReference>
<feature type="chain" id="PRO_5040267627" evidence="8">
    <location>
        <begin position="26"/>
        <end position="211"/>
    </location>
</feature>
<dbReference type="InterPro" id="IPR006170">
    <property type="entry name" value="PBP/GOBP"/>
</dbReference>
<evidence type="ECO:0000256" key="8">
    <source>
        <dbReference type="SAM" id="SignalP"/>
    </source>
</evidence>
<keyword evidence="4" id="KW-0964">Secreted</keyword>
<dbReference type="AlphaFoldDB" id="A0A9Q0NAE4"/>
<dbReference type="Proteomes" id="UP001151699">
    <property type="component" value="Chromosome A"/>
</dbReference>
<dbReference type="InterPro" id="IPR036728">
    <property type="entry name" value="PBP_GOBP_sf"/>
</dbReference>
<evidence type="ECO:0000256" key="7">
    <source>
        <dbReference type="SAM" id="MobiDB-lite"/>
    </source>
</evidence>
<reference evidence="9" key="1">
    <citation type="submission" date="2022-07" db="EMBL/GenBank/DDBJ databases">
        <authorList>
            <person name="Trinca V."/>
            <person name="Uliana J.V.C."/>
            <person name="Torres T.T."/>
            <person name="Ward R.J."/>
            <person name="Monesi N."/>
        </authorList>
    </citation>
    <scope>NUCLEOTIDE SEQUENCE</scope>
    <source>
        <strain evidence="9">HSMRA1968</strain>
        <tissue evidence="9">Whole embryos</tissue>
    </source>
</reference>
<keyword evidence="8" id="KW-0732">Signal</keyword>
<feature type="compositionally biased region" description="Basic residues" evidence="7">
    <location>
        <begin position="145"/>
        <end position="155"/>
    </location>
</feature>
<evidence type="ECO:0000256" key="1">
    <source>
        <dbReference type="ARBA" id="ARBA00004613"/>
    </source>
</evidence>
<sequence length="211" mass="23937">MNSEVMANVCLLLAVTLLCTAVVKCQECSGKPRLPPHKECCKITLPPQQEQCIQQIKEQWKAFHQSQDKENFAKSDMCMANCVLNDDNVVTPDNKINSDEVRNMLSKLLGAEWQSLIPSMIDTCKNRVDNFNHNFNGTHGPHGGHGPHGHGKGPHHMSNCNKKKEMLSFCLGEQYTLNCPDSLWQNDDDCNEMRNYLKTCPFEKRGPRRHS</sequence>
<proteinExistence type="inferred from homology"/>
<keyword evidence="5" id="KW-0716">Sensory transduction</keyword>
<name>A0A9Q0NAE4_9DIPT</name>
<gene>
    <name evidence="9" type="ORF">Bhyg_00887</name>
</gene>
<evidence type="ECO:0000256" key="4">
    <source>
        <dbReference type="ARBA" id="ARBA00022525"/>
    </source>
</evidence>
<evidence type="ECO:0000256" key="6">
    <source>
        <dbReference type="ARBA" id="ARBA00022725"/>
    </source>
</evidence>
<dbReference type="SUPFAM" id="SSF47565">
    <property type="entry name" value="Insect pheromone/odorant-binding proteins"/>
    <property type="match status" value="1"/>
</dbReference>
<keyword evidence="3" id="KW-0813">Transport</keyword>
<dbReference type="InterPro" id="IPR052295">
    <property type="entry name" value="Odorant-binding_protein"/>
</dbReference>
<evidence type="ECO:0000313" key="9">
    <source>
        <dbReference type="EMBL" id="KAJ6645679.1"/>
    </source>
</evidence>
<dbReference type="GO" id="GO:0007608">
    <property type="term" value="P:sensory perception of smell"/>
    <property type="evidence" value="ECO:0007669"/>
    <property type="project" value="UniProtKB-KW"/>
</dbReference>
<comment type="caution">
    <text evidence="9">The sequence shown here is derived from an EMBL/GenBank/DDBJ whole genome shotgun (WGS) entry which is preliminary data.</text>
</comment>
<dbReference type="GO" id="GO:0005549">
    <property type="term" value="F:odorant binding"/>
    <property type="evidence" value="ECO:0007669"/>
    <property type="project" value="InterPro"/>
</dbReference>